<dbReference type="InterPro" id="IPR029058">
    <property type="entry name" value="AB_hydrolase_fold"/>
</dbReference>
<feature type="region of interest" description="Disordered" evidence="1">
    <location>
        <begin position="245"/>
        <end position="276"/>
    </location>
</feature>
<gene>
    <name evidence="2" type="ORF">BO71DRAFT_385251</name>
</gene>
<dbReference type="ESTHER" id="9euro-a0a319dk02">
    <property type="family name" value="MpaH"/>
</dbReference>
<proteinExistence type="predicted"/>
<feature type="compositionally biased region" description="Low complexity" evidence="1">
    <location>
        <begin position="246"/>
        <end position="276"/>
    </location>
</feature>
<accession>A0A319DK02</accession>
<dbReference type="Proteomes" id="UP000247810">
    <property type="component" value="Unassembled WGS sequence"/>
</dbReference>
<dbReference type="SUPFAM" id="SSF53474">
    <property type="entry name" value="alpha/beta-Hydrolases"/>
    <property type="match status" value="1"/>
</dbReference>
<organism evidence="2 3">
    <name type="scientific">Aspergillus ellipticus CBS 707.79</name>
    <dbReference type="NCBI Taxonomy" id="1448320"/>
    <lineage>
        <taxon>Eukaryota</taxon>
        <taxon>Fungi</taxon>
        <taxon>Dikarya</taxon>
        <taxon>Ascomycota</taxon>
        <taxon>Pezizomycotina</taxon>
        <taxon>Eurotiomycetes</taxon>
        <taxon>Eurotiomycetidae</taxon>
        <taxon>Eurotiales</taxon>
        <taxon>Aspergillaceae</taxon>
        <taxon>Aspergillus</taxon>
        <taxon>Aspergillus subgen. Circumdati</taxon>
    </lineage>
</organism>
<dbReference type="STRING" id="1448320.A0A319DK02"/>
<dbReference type="EMBL" id="KZ825940">
    <property type="protein sequence ID" value="PYH91593.1"/>
    <property type="molecule type" value="Genomic_DNA"/>
</dbReference>
<evidence type="ECO:0000313" key="2">
    <source>
        <dbReference type="EMBL" id="PYH91593.1"/>
    </source>
</evidence>
<name>A0A319DK02_9EURO</name>
<reference evidence="2 3" key="1">
    <citation type="submission" date="2018-02" db="EMBL/GenBank/DDBJ databases">
        <title>The genomes of Aspergillus section Nigri reveals drivers in fungal speciation.</title>
        <authorList>
            <consortium name="DOE Joint Genome Institute"/>
            <person name="Vesth T.C."/>
            <person name="Nybo J."/>
            <person name="Theobald S."/>
            <person name="Brandl J."/>
            <person name="Frisvad J.C."/>
            <person name="Nielsen K.F."/>
            <person name="Lyhne E.K."/>
            <person name="Kogle M.E."/>
            <person name="Kuo A."/>
            <person name="Riley R."/>
            <person name="Clum A."/>
            <person name="Nolan M."/>
            <person name="Lipzen A."/>
            <person name="Salamov A."/>
            <person name="Henrissat B."/>
            <person name="Wiebenga A."/>
            <person name="De vries R.P."/>
            <person name="Grigoriev I.V."/>
            <person name="Mortensen U.H."/>
            <person name="Andersen M.R."/>
            <person name="Baker S.E."/>
        </authorList>
    </citation>
    <scope>NUCLEOTIDE SEQUENCE [LARGE SCALE GENOMIC DNA]</scope>
    <source>
        <strain evidence="2 3">CBS 707.79</strain>
    </source>
</reference>
<dbReference type="OrthoDB" id="94039at2759"/>
<dbReference type="Gene3D" id="3.40.50.1820">
    <property type="entry name" value="alpha/beta hydrolase"/>
    <property type="match status" value="1"/>
</dbReference>
<evidence type="ECO:0000313" key="3">
    <source>
        <dbReference type="Proteomes" id="UP000247810"/>
    </source>
</evidence>
<sequence>MSTDNFTITEHVISGCHIREYPGSTVNQEDVLQLHVKQYTPKNPPQPIPVDAITFIAAHGVSLPKESYEPLWDELLMQSTRNGFHIRSIWVADCASMNMSGVLNEDKLSMDCSWMDHPHDLLLMINQFRSQMSRPLVGIGYSFGGTIITNLAYLHPRLFTTLLLIDPVIQITPPAMGFGTDAPGVINYTLWRDDVWLSREAALHAHRRMLDGWDPWCIDRMARYYFRDLPTRLHPDVDTVKARFEATATPPTGSSPPTATTSPASTKPKPTPVTLTTTKHHDLLGQIRQNFSARSPATGRISISRLTHADMDPLAAFIPMYCPEPTSTFHRLPTLRPSCLWVLGGATYLKLDEMREGIKICGTGVGGSGGAVEGRAKEVALDGLGHLISFQDVEKVGEPCAVWLGEEMEKYRALERDWEEKRKGESHLVVGEE</sequence>
<protein>
    <submittedName>
        <fullName evidence="2">Uncharacterized protein</fullName>
    </submittedName>
</protein>
<dbReference type="AlphaFoldDB" id="A0A319DK02"/>
<keyword evidence="3" id="KW-1185">Reference proteome</keyword>
<dbReference type="VEuPathDB" id="FungiDB:BO71DRAFT_385251"/>
<evidence type="ECO:0000256" key="1">
    <source>
        <dbReference type="SAM" id="MobiDB-lite"/>
    </source>
</evidence>